<name>A0A0V0Y406_TRIPS</name>
<accession>A0A0V0Y406</accession>
<dbReference type="Proteomes" id="UP000054815">
    <property type="component" value="Unassembled WGS sequence"/>
</dbReference>
<evidence type="ECO:0000313" key="2">
    <source>
        <dbReference type="Proteomes" id="UP000054815"/>
    </source>
</evidence>
<comment type="caution">
    <text evidence="1">The sequence shown here is derived from an EMBL/GenBank/DDBJ whole genome shotgun (WGS) entry which is preliminary data.</text>
</comment>
<protein>
    <submittedName>
        <fullName evidence="1">Uncharacterized protein</fullName>
    </submittedName>
</protein>
<proteinExistence type="predicted"/>
<dbReference type="EMBL" id="JYDU01000063">
    <property type="protein sequence ID" value="KRX95011.1"/>
    <property type="molecule type" value="Genomic_DNA"/>
</dbReference>
<organism evidence="1 2">
    <name type="scientific">Trichinella pseudospiralis</name>
    <name type="common">Parasitic roundworm</name>
    <dbReference type="NCBI Taxonomy" id="6337"/>
    <lineage>
        <taxon>Eukaryota</taxon>
        <taxon>Metazoa</taxon>
        <taxon>Ecdysozoa</taxon>
        <taxon>Nematoda</taxon>
        <taxon>Enoplea</taxon>
        <taxon>Dorylaimia</taxon>
        <taxon>Trichinellida</taxon>
        <taxon>Trichinellidae</taxon>
        <taxon>Trichinella</taxon>
    </lineage>
</organism>
<reference evidence="1 2" key="1">
    <citation type="submission" date="2015-01" db="EMBL/GenBank/DDBJ databases">
        <title>Evolution of Trichinella species and genotypes.</title>
        <authorList>
            <person name="Korhonen P.K."/>
            <person name="Edoardo P."/>
            <person name="Giuseppe L.R."/>
            <person name="Gasser R.B."/>
        </authorList>
    </citation>
    <scope>NUCLEOTIDE SEQUENCE [LARGE SCALE GENOMIC DNA]</scope>
    <source>
        <strain evidence="1">ISS141</strain>
    </source>
</reference>
<sequence>MITNDRKTNNCSKEPTEVSIVVHRTVKLGGRFELISLSIKDAQQRGDDTKSSLVASVGIDTRCHFIITHHKSANWDMRNETIDSTVCCDGIANSLYKKEMYKQKAMKDRC</sequence>
<gene>
    <name evidence="1" type="ORF">T4E_745</name>
</gene>
<evidence type="ECO:0000313" key="1">
    <source>
        <dbReference type="EMBL" id="KRX95011.1"/>
    </source>
</evidence>
<dbReference type="AlphaFoldDB" id="A0A0V0Y406"/>